<dbReference type="RefSeq" id="XP_009533381.1">
    <property type="nucleotide sequence ID" value="XM_009535086.1"/>
</dbReference>
<dbReference type="InParanoid" id="G5A134"/>
<dbReference type="AlphaFoldDB" id="G5A134"/>
<protein>
    <submittedName>
        <fullName evidence="2">Uncharacterized protein</fullName>
    </submittedName>
</protein>
<sequence>MKPTKRWFPTPLVGCPLYPPLPTLADHDRQLQETTTRAAVIQGRETRRQVDVLAQHAAAAHHRTTEQLGQVQQQQERLAAQTSEYLQAHHDRRSALLEQR</sequence>
<evidence type="ECO:0000256" key="1">
    <source>
        <dbReference type="SAM" id="MobiDB-lite"/>
    </source>
</evidence>
<dbReference type="KEGG" id="psoj:PHYSODRAFT_337416"/>
<keyword evidence="3" id="KW-1185">Reference proteome</keyword>
<dbReference type="GeneID" id="20647364"/>
<dbReference type="EMBL" id="JH159158">
    <property type="protein sequence ID" value="EGZ10636.1"/>
    <property type="molecule type" value="Genomic_DNA"/>
</dbReference>
<dbReference type="SMR" id="G5A134"/>
<evidence type="ECO:0000313" key="2">
    <source>
        <dbReference type="EMBL" id="EGZ10636.1"/>
    </source>
</evidence>
<reference evidence="2 3" key="1">
    <citation type="journal article" date="2006" name="Science">
        <title>Phytophthora genome sequences uncover evolutionary origins and mechanisms of pathogenesis.</title>
        <authorList>
            <person name="Tyler B.M."/>
            <person name="Tripathy S."/>
            <person name="Zhang X."/>
            <person name="Dehal P."/>
            <person name="Jiang R.H."/>
            <person name="Aerts A."/>
            <person name="Arredondo F.D."/>
            <person name="Baxter L."/>
            <person name="Bensasson D."/>
            <person name="Beynon J.L."/>
            <person name="Chapman J."/>
            <person name="Damasceno C.M."/>
            <person name="Dorrance A.E."/>
            <person name="Dou D."/>
            <person name="Dickerman A.W."/>
            <person name="Dubchak I.L."/>
            <person name="Garbelotto M."/>
            <person name="Gijzen M."/>
            <person name="Gordon S.G."/>
            <person name="Govers F."/>
            <person name="Grunwald N.J."/>
            <person name="Huang W."/>
            <person name="Ivors K.L."/>
            <person name="Jones R.W."/>
            <person name="Kamoun S."/>
            <person name="Krampis K."/>
            <person name="Lamour K.H."/>
            <person name="Lee M.K."/>
            <person name="McDonald W.H."/>
            <person name="Medina M."/>
            <person name="Meijer H.J."/>
            <person name="Nordberg E.K."/>
            <person name="Maclean D.J."/>
            <person name="Ospina-Giraldo M.D."/>
            <person name="Morris P.F."/>
            <person name="Phuntumart V."/>
            <person name="Putnam N.H."/>
            <person name="Rash S."/>
            <person name="Rose J.K."/>
            <person name="Sakihama Y."/>
            <person name="Salamov A.A."/>
            <person name="Savidor A."/>
            <person name="Scheuring C.F."/>
            <person name="Smith B.M."/>
            <person name="Sobral B.W."/>
            <person name="Terry A."/>
            <person name="Torto-Alalibo T.A."/>
            <person name="Win J."/>
            <person name="Xu Z."/>
            <person name="Zhang H."/>
            <person name="Grigoriev I.V."/>
            <person name="Rokhsar D.S."/>
            <person name="Boore J.L."/>
        </authorList>
    </citation>
    <scope>NUCLEOTIDE SEQUENCE [LARGE SCALE GENOMIC DNA]</scope>
    <source>
        <strain evidence="2 3">P6497</strain>
    </source>
</reference>
<gene>
    <name evidence="2" type="ORF">PHYSODRAFT_337416</name>
</gene>
<feature type="compositionally biased region" description="Low complexity" evidence="1">
    <location>
        <begin position="66"/>
        <end position="81"/>
    </location>
</feature>
<evidence type="ECO:0000313" key="3">
    <source>
        <dbReference type="Proteomes" id="UP000002640"/>
    </source>
</evidence>
<name>G5A134_PHYSP</name>
<dbReference type="Proteomes" id="UP000002640">
    <property type="component" value="Unassembled WGS sequence"/>
</dbReference>
<proteinExistence type="predicted"/>
<accession>G5A134</accession>
<feature type="compositionally biased region" description="Basic and acidic residues" evidence="1">
    <location>
        <begin position="87"/>
        <end position="100"/>
    </location>
</feature>
<organism evidence="2 3">
    <name type="scientific">Phytophthora sojae (strain P6497)</name>
    <name type="common">Soybean stem and root rot agent</name>
    <name type="synonym">Phytophthora megasperma f. sp. glycines</name>
    <dbReference type="NCBI Taxonomy" id="1094619"/>
    <lineage>
        <taxon>Eukaryota</taxon>
        <taxon>Sar</taxon>
        <taxon>Stramenopiles</taxon>
        <taxon>Oomycota</taxon>
        <taxon>Peronosporomycetes</taxon>
        <taxon>Peronosporales</taxon>
        <taxon>Peronosporaceae</taxon>
        <taxon>Phytophthora</taxon>
    </lineage>
</organism>
<feature type="region of interest" description="Disordered" evidence="1">
    <location>
        <begin position="54"/>
        <end position="100"/>
    </location>
</feature>